<dbReference type="AlphaFoldDB" id="Q83BK0"/>
<reference evidence="3 4" key="1">
    <citation type="journal article" date="2003" name="Proc. Natl. Acad. Sci. U.S.A.">
        <title>Complete genome sequence of the Q-fever pathogen, Coxiella burnetii.</title>
        <authorList>
            <person name="Seshadri R."/>
            <person name="Paulsen I.T."/>
            <person name="Eisen J.A."/>
            <person name="Read T.D."/>
            <person name="Nelson K.E."/>
            <person name="Nelson W.C."/>
            <person name="Ward N.L."/>
            <person name="Tettelin H."/>
            <person name="Davidsen T.M."/>
            <person name="Beanan M.J."/>
            <person name="Deboy R.T."/>
            <person name="Daugherty S.C."/>
            <person name="Brinkac L.M."/>
            <person name="Madupu R."/>
            <person name="Dodson R.J."/>
            <person name="Khouri H.M."/>
            <person name="Lee K.H."/>
            <person name="Carty H.A."/>
            <person name="Scanlan D."/>
            <person name="Heinzen R.A."/>
            <person name="Thompson H.A."/>
            <person name="Samuel J.E."/>
            <person name="Fraser C.M."/>
            <person name="Heidelberg J.F."/>
        </authorList>
    </citation>
    <scope>NUCLEOTIDE SEQUENCE [LARGE SCALE GENOMIC DNA]</scope>
    <source>
        <strain evidence="4">RSA 493 / Nine Mile phase I</strain>
    </source>
</reference>
<dbReference type="InterPro" id="IPR041682">
    <property type="entry name" value="AAA_14"/>
</dbReference>
<dbReference type="Pfam" id="PF13173">
    <property type="entry name" value="AAA_14"/>
    <property type="match status" value="1"/>
</dbReference>
<dbReference type="InterPro" id="IPR011335">
    <property type="entry name" value="Restrct_endonuc-II-like"/>
</dbReference>
<dbReference type="EMBL" id="AE016828">
    <property type="protein sequence ID" value="AAO91005.1"/>
    <property type="molecule type" value="Genomic_DNA"/>
</dbReference>
<dbReference type="SUPFAM" id="SSF52540">
    <property type="entry name" value="P-loop containing nucleoside triphosphate hydrolases"/>
    <property type="match status" value="1"/>
</dbReference>
<evidence type="ECO:0000259" key="2">
    <source>
        <dbReference type="Pfam" id="PF13635"/>
    </source>
</evidence>
<accession>Q83BK0</accession>
<dbReference type="InterPro" id="IPR027417">
    <property type="entry name" value="P-loop_NTPase"/>
</dbReference>
<dbReference type="InterPro" id="IPR025420">
    <property type="entry name" value="DUF4143"/>
</dbReference>
<dbReference type="PANTHER" id="PTHR43566:SF1">
    <property type="entry name" value="AAA+ ATPASE DOMAIN-CONTAINING PROTEIN"/>
    <property type="match status" value="1"/>
</dbReference>
<evidence type="ECO:0000259" key="1">
    <source>
        <dbReference type="Pfam" id="PF13173"/>
    </source>
</evidence>
<evidence type="ECO:0000313" key="3">
    <source>
        <dbReference type="EMBL" id="AAO91005.1"/>
    </source>
</evidence>
<dbReference type="eggNOG" id="COG1373">
    <property type="taxonomic scope" value="Bacteria"/>
</dbReference>
<dbReference type="PANTHER" id="PTHR43566">
    <property type="entry name" value="CONSERVED PROTEIN"/>
    <property type="match status" value="1"/>
</dbReference>
<dbReference type="Proteomes" id="UP000002671">
    <property type="component" value="Chromosome"/>
</dbReference>
<feature type="domain" description="DUF4143" evidence="2">
    <location>
        <begin position="317"/>
        <end position="472"/>
    </location>
</feature>
<organism evidence="3 4">
    <name type="scientific">Coxiella burnetii (strain RSA 493 / Nine Mile phase I)</name>
    <dbReference type="NCBI Taxonomy" id="227377"/>
    <lineage>
        <taxon>Bacteria</taxon>
        <taxon>Pseudomonadati</taxon>
        <taxon>Pseudomonadota</taxon>
        <taxon>Gammaproteobacteria</taxon>
        <taxon>Legionellales</taxon>
        <taxon>Coxiellaceae</taxon>
        <taxon>Coxiella</taxon>
    </lineage>
</organism>
<feature type="domain" description="AAA" evidence="1">
    <location>
        <begin position="50"/>
        <end position="179"/>
    </location>
</feature>
<sequence>MKISKSELIAILSQLNPWWKGERAVPNLPLWRRAVFHQLFAWVANPPAPRAVLLSGARQVGKTTLLLQSIEELLKRGMPPGNILYATFDHPIIKLAGMDAVLEAWQERVSQSKGTEYLFLDEAQFIQDWGAWVKHQVDFNKNRRITFTGSAMPLIRENQESGVGRWHTIRLTTLSFYEYIQLESYKEIKFFKDFFEQAYGGSQFGFRNIELKDDLLTGKLFKNLFQNVDLETLKNKLKNTAQLKEYDQPKLPELKSLRDLFNWPQQEFYKASELAAPYVARFHQYLLRGGFPQVAQIDNINQAQRLLREDIVDKVLKRDMTALFGVRRILDLEQVFLYLCLHDGGILKMEELCENLGVTRPTAQNFIELLEAVHLIYRLPPFGYGKNVLRGKFKIYIADPAIAPAVLLKGDSLLDDSEVLGRATEAAVFKHLFTRYYPQNIHFSYWHGKEKHEVDLVGEVNNEVIPFEVKYRSTSTNIRQLKGLLELCQKKSISRAYVISKSLDDFGLLNSTKLSHVRIMRIPAPLFCYWMGEMELSQTRSPD</sequence>
<dbReference type="InterPro" id="IPR036390">
    <property type="entry name" value="WH_DNA-bd_sf"/>
</dbReference>
<dbReference type="OrthoDB" id="9771844at2"/>
<gene>
    <name evidence="3" type="ordered locus">CBU_1508</name>
</gene>
<proteinExistence type="predicted"/>
<name>Q83BK0_COXBU</name>
<dbReference type="SUPFAM" id="SSF52980">
    <property type="entry name" value="Restriction endonuclease-like"/>
    <property type="match status" value="1"/>
</dbReference>
<dbReference type="RefSeq" id="NP_820491.1">
    <property type="nucleotide sequence ID" value="NC_002971.4"/>
</dbReference>
<dbReference type="PATRIC" id="fig|227377.7.peg.1510"/>
<dbReference type="STRING" id="227377.CBU_1508"/>
<dbReference type="GeneID" id="1209418"/>
<keyword evidence="4" id="KW-1185">Reference proteome</keyword>
<dbReference type="KEGG" id="cbu:CBU_1508"/>
<dbReference type="HOGENOM" id="CLU_041527_0_1_6"/>
<dbReference type="SUPFAM" id="SSF46785">
    <property type="entry name" value="Winged helix' DNA-binding domain"/>
    <property type="match status" value="1"/>
</dbReference>
<dbReference type="Pfam" id="PF13635">
    <property type="entry name" value="DUF4143"/>
    <property type="match status" value="1"/>
</dbReference>
<protein>
    <submittedName>
        <fullName evidence="3">Hypothetical ATPase</fullName>
    </submittedName>
</protein>
<evidence type="ECO:0000313" key="4">
    <source>
        <dbReference type="Proteomes" id="UP000002671"/>
    </source>
</evidence>
<reference evidence="3 4" key="2">
    <citation type="journal article" date="2009" name="Infect. Immun.">
        <title>Comparative genomics reveal extensive transposon-mediated genomic plasticity and diversity among potential effector proteins within the genus Coxiella.</title>
        <authorList>
            <person name="Beare P.A."/>
            <person name="Unsworth N."/>
            <person name="Andoh M."/>
            <person name="Voth D.E."/>
            <person name="Omsland A."/>
            <person name="Gilk S.D."/>
            <person name="Williams K.P."/>
            <person name="Sobral B.W."/>
            <person name="Kupko J.J.III."/>
            <person name="Porcella S.F."/>
            <person name="Samuel J.E."/>
            <person name="Heinzen R.A."/>
        </authorList>
    </citation>
    <scope>NUCLEOTIDE SEQUENCE [LARGE SCALE GENOMIC DNA]</scope>
    <source>
        <strain evidence="4">RSA 493 / Nine Mile phase I</strain>
    </source>
</reference>
<dbReference type="RefSeq" id="WP_010958272.1">
    <property type="nucleotide sequence ID" value="NC_002971.4"/>
</dbReference>
<dbReference type="EnsemblBacteria" id="AAO91005">
    <property type="protein sequence ID" value="AAO91005"/>
    <property type="gene ID" value="CBU_1508"/>
</dbReference>